<dbReference type="Pfam" id="PF00149">
    <property type="entry name" value="Metallophos"/>
    <property type="match status" value="1"/>
</dbReference>
<dbReference type="InterPro" id="IPR004843">
    <property type="entry name" value="Calcineurin-like_PHP"/>
</dbReference>
<dbReference type="InterPro" id="IPR043360">
    <property type="entry name" value="PP2B"/>
</dbReference>
<evidence type="ECO:0000313" key="4">
    <source>
        <dbReference type="EMBL" id="CAD2214326.1"/>
    </source>
</evidence>
<reference evidence="4 5" key="1">
    <citation type="submission" date="2020-08" db="EMBL/GenBank/DDBJ databases">
        <authorList>
            <person name="Newling K."/>
            <person name="Davey J."/>
            <person name="Forrester S."/>
        </authorList>
    </citation>
    <scope>NUCLEOTIDE SEQUENCE [LARGE SCALE GENOMIC DNA]</scope>
    <source>
        <strain evidence="5">Crithidia deanei Carvalho (ATCC PRA-265)</strain>
    </source>
</reference>
<feature type="domain" description="Serine/threonine specific protein phosphatases" evidence="3">
    <location>
        <begin position="130"/>
        <end position="135"/>
    </location>
</feature>
<feature type="active site" description="Proton donor/acceptor" evidence="1">
    <location>
        <position position="134"/>
    </location>
</feature>
<dbReference type="Gene3D" id="3.60.21.10">
    <property type="match status" value="1"/>
</dbReference>
<dbReference type="SMART" id="SM00156">
    <property type="entry name" value="PP2Ac"/>
    <property type="match status" value="1"/>
</dbReference>
<protein>
    <recommendedName>
        <fullName evidence="2">Serine/threonine-protein phosphatase</fullName>
        <ecNumber evidence="2">3.1.3.16</ecNumber>
    </recommendedName>
</protein>
<sequence length="372" mass="41757">MSNVPKPCSDFLPTKVCFNNKNEPNLTEIMLHFHKQGRISNEDALFICREAAALLRKESNVLKLSGPITVVGDLHGQFYDLSKIFSLGGSPSTNKYVFLGNFIGNGGFSCETVLALFAAKLAYPSNIFLLRGNHESRFMTTVFGFDEECSSRYSKQLYSALVGAFNCLPIAAVVNEKFFCVHGGLSPDVSRIEDIELIHRFREIPSSGGMCDLLWSDPYWDVENPTTGDSAESEYYTPLNAPFDMEPTFSHNEQRGCSYIFNFACVKHFVNVNNILCVIRSHEIQDDGYKLYRPHPNNNFPAMMSVFSAPNYSDTFENKGAIICITNNDMEVKQFFCSPHPFVLLGQNGFTWSLPFMADSLSTIFNAIVNEE</sequence>
<accession>S9X2B1</accession>
<dbReference type="Proteomes" id="UP000515908">
    <property type="component" value="Chromosome 03"/>
</dbReference>
<evidence type="ECO:0000256" key="1">
    <source>
        <dbReference type="PIRSR" id="PIRSR033096-1"/>
    </source>
</evidence>
<evidence type="ECO:0000259" key="3">
    <source>
        <dbReference type="PROSITE" id="PS00125"/>
    </source>
</evidence>
<evidence type="ECO:0000256" key="2">
    <source>
        <dbReference type="RuleBase" id="RU004273"/>
    </source>
</evidence>
<dbReference type="OrthoDB" id="5593063at2759"/>
<name>S9X2B1_9TRYP</name>
<dbReference type="EC" id="3.1.3.16" evidence="2"/>
<gene>
    <name evidence="4" type="ORF">ADEAN_000177100</name>
</gene>
<dbReference type="InterPro" id="IPR006186">
    <property type="entry name" value="Ser/Thr-sp_prot-phosphatase"/>
</dbReference>
<comment type="catalytic activity">
    <reaction evidence="2">
        <text>O-phospho-L-threonyl-[protein] + H2O = L-threonyl-[protein] + phosphate</text>
        <dbReference type="Rhea" id="RHEA:47004"/>
        <dbReference type="Rhea" id="RHEA-COMP:11060"/>
        <dbReference type="Rhea" id="RHEA-COMP:11605"/>
        <dbReference type="ChEBI" id="CHEBI:15377"/>
        <dbReference type="ChEBI" id="CHEBI:30013"/>
        <dbReference type="ChEBI" id="CHEBI:43474"/>
        <dbReference type="ChEBI" id="CHEBI:61977"/>
        <dbReference type="EC" id="3.1.3.16"/>
    </reaction>
</comment>
<evidence type="ECO:0000313" key="5">
    <source>
        <dbReference type="Proteomes" id="UP000515908"/>
    </source>
</evidence>
<dbReference type="PRINTS" id="PR00114">
    <property type="entry name" value="STPHPHTASE"/>
</dbReference>
<dbReference type="GO" id="GO:0097720">
    <property type="term" value="P:calcineurin-mediated signaling"/>
    <property type="evidence" value="ECO:0007669"/>
    <property type="project" value="InterPro"/>
</dbReference>
<dbReference type="PROSITE" id="PS00125">
    <property type="entry name" value="SER_THR_PHOSPHATASE"/>
    <property type="match status" value="1"/>
</dbReference>
<keyword evidence="5" id="KW-1185">Reference proteome</keyword>
<dbReference type="GO" id="GO:0033192">
    <property type="term" value="F:calmodulin-dependent protein phosphatase activity"/>
    <property type="evidence" value="ECO:0007669"/>
    <property type="project" value="InterPro"/>
</dbReference>
<dbReference type="EMBL" id="LR877147">
    <property type="protein sequence ID" value="CAD2214326.1"/>
    <property type="molecule type" value="Genomic_DNA"/>
</dbReference>
<dbReference type="PIRSF" id="PIRSF033096">
    <property type="entry name" value="PPPtase_5"/>
    <property type="match status" value="1"/>
</dbReference>
<dbReference type="VEuPathDB" id="TriTrypDB:ADEAN_000177100"/>
<keyword evidence="2" id="KW-0378">Hydrolase</keyword>
<organism evidence="4 5">
    <name type="scientific">Angomonas deanei</name>
    <dbReference type="NCBI Taxonomy" id="59799"/>
    <lineage>
        <taxon>Eukaryota</taxon>
        <taxon>Discoba</taxon>
        <taxon>Euglenozoa</taxon>
        <taxon>Kinetoplastea</taxon>
        <taxon>Metakinetoplastina</taxon>
        <taxon>Trypanosomatida</taxon>
        <taxon>Trypanosomatidae</taxon>
        <taxon>Strigomonadinae</taxon>
        <taxon>Angomonas</taxon>
    </lineage>
</organism>
<comment type="similarity">
    <text evidence="2">Belongs to the PPP phosphatase family.</text>
</comment>
<proteinExistence type="inferred from homology"/>
<dbReference type="InterPro" id="IPR029052">
    <property type="entry name" value="Metallo-depent_PP-like"/>
</dbReference>
<dbReference type="AlphaFoldDB" id="S9X2B1"/>
<dbReference type="SUPFAM" id="SSF56300">
    <property type="entry name" value="Metallo-dependent phosphatases"/>
    <property type="match status" value="1"/>
</dbReference>
<dbReference type="PANTHER" id="PTHR45673">
    <property type="entry name" value="SERINE/THREONINE-PROTEIN PHOSPHATASE 2B CATALYTIC SUBUNIT 1-RELATED"/>
    <property type="match status" value="1"/>
</dbReference>